<protein>
    <submittedName>
        <fullName evidence="9">Competence protein ComEC</fullName>
    </submittedName>
</protein>
<feature type="transmembrane region" description="Helical" evidence="7">
    <location>
        <begin position="402"/>
        <end position="423"/>
    </location>
</feature>
<keyword evidence="4 7" id="KW-1133">Transmembrane helix</keyword>
<feature type="transmembrane region" description="Helical" evidence="7">
    <location>
        <begin position="96"/>
        <end position="114"/>
    </location>
</feature>
<reference evidence="9 10" key="1">
    <citation type="submission" date="2020-08" db="EMBL/GenBank/DDBJ databases">
        <title>Genome sequencing of Purple Non-Sulfur Bacteria from various extreme environments.</title>
        <authorList>
            <person name="Mayer M."/>
        </authorList>
    </citation>
    <scope>NUCLEOTIDE SEQUENCE [LARGE SCALE GENOMIC DNA]</scope>
    <source>
        <strain evidence="9 10">JA131</strain>
    </source>
</reference>
<evidence type="ECO:0000256" key="2">
    <source>
        <dbReference type="ARBA" id="ARBA00022475"/>
    </source>
</evidence>
<dbReference type="Proteomes" id="UP000554286">
    <property type="component" value="Unassembled WGS sequence"/>
</dbReference>
<dbReference type="EMBL" id="JACIGK010000010">
    <property type="protein sequence ID" value="MBB4266080.1"/>
    <property type="molecule type" value="Genomic_DNA"/>
</dbReference>
<dbReference type="InterPro" id="IPR052159">
    <property type="entry name" value="Competence_DNA_uptake"/>
</dbReference>
<feature type="transmembrane region" description="Helical" evidence="7">
    <location>
        <begin position="329"/>
        <end position="347"/>
    </location>
</feature>
<dbReference type="PANTHER" id="PTHR30619:SF1">
    <property type="entry name" value="RECOMBINATION PROTEIN 2"/>
    <property type="match status" value="1"/>
</dbReference>
<gene>
    <name evidence="9" type="ORF">GGD89_001706</name>
</gene>
<proteinExistence type="predicted"/>
<feature type="transmembrane region" description="Helical" evidence="7">
    <location>
        <begin position="291"/>
        <end position="317"/>
    </location>
</feature>
<evidence type="ECO:0000256" key="1">
    <source>
        <dbReference type="ARBA" id="ARBA00004651"/>
    </source>
</evidence>
<dbReference type="RefSeq" id="WP_184044102.1">
    <property type="nucleotide sequence ID" value="NZ_JACIGK010000010.1"/>
</dbReference>
<keyword evidence="3 7" id="KW-0812">Transmembrane</keyword>
<dbReference type="NCBIfam" id="TIGR00360">
    <property type="entry name" value="ComEC_N-term"/>
    <property type="match status" value="1"/>
</dbReference>
<dbReference type="AlphaFoldDB" id="A0A7W6RCP4"/>
<dbReference type="InterPro" id="IPR004477">
    <property type="entry name" value="ComEC_N"/>
</dbReference>
<dbReference type="Pfam" id="PF03772">
    <property type="entry name" value="Competence"/>
    <property type="match status" value="1"/>
</dbReference>
<feature type="transmembrane region" description="Helical" evidence="7">
    <location>
        <begin position="479"/>
        <end position="499"/>
    </location>
</feature>
<feature type="transmembrane region" description="Helical" evidence="7">
    <location>
        <begin position="511"/>
        <end position="531"/>
    </location>
</feature>
<feature type="transmembrane region" description="Helical" evidence="7">
    <location>
        <begin position="537"/>
        <end position="555"/>
    </location>
</feature>
<name>A0A7W6RCP4_9PROT</name>
<sequence length="742" mass="76665">MAGRSGTDPAARAVPRYRAPAGAVVGAVAMGPRVLGRALAATLAAERARWPLWLPVALGLGIAGYLALPVEPPRWTGAALMAGLAVLLLLARRAAWITALLVALTAAAVGFVVVQERARAVAAPVLAERLGPVSVSGRVVLVEPRPGRVRVTLADVAMARLAPADTPARVRVTLTRGAPPPPGTWITTRAILSPPPRPAAPDAFPFPRRAWFERLGAVGFAVGPWTRPDPAPAPTVWARLVAVRETARVTVAGRLGEGLSGAEGALATALSTGDRGAVPVPVVQAFRDAGLAHLLAISGLHMSMIAGLLFVGARSLLALWPAAALRLDLKKPAALVALAGTAAYLMLSGANVPAQRAFLMTGLVLAAVLLERTAISPRVVAWAAAAVLLIQPQALAGPSFQMSFAAVLALVAAWDLAAPRLAAWRRAGPGGADRWLARGVALYLGGILLTSVVAGLATLPFAAFHFNRVPVWGLAANMLAVPIMGLWVMPWLLAVLALLPLGLEGPALVPLGWGLGAIRWVAETVAGWPGASASVPAAPTWGLAAVALGGLWLCLWRRSWRLLGIAGLVLGLLSPWSRPPPDLLVTDTGRTMAVRAGGGGGLILSPGRADGFARRLWRDRWGGASPEPWPGPGQAAADGALRCDPLGCVLRRDGRVLALAWTRAALAEDCPRADVVVTPLPTGGACVGPSTVIDRRALARDGSHALWLDDGSGGGTRGRPSVRTASDALGDRLWSPRTPDGP</sequence>
<comment type="caution">
    <text evidence="9">The sequence shown here is derived from an EMBL/GenBank/DDBJ whole genome shotgun (WGS) entry which is preliminary data.</text>
</comment>
<dbReference type="Pfam" id="PF13567">
    <property type="entry name" value="DUF4131"/>
    <property type="match status" value="1"/>
</dbReference>
<keyword evidence="10" id="KW-1185">Reference proteome</keyword>
<keyword evidence="5 7" id="KW-0472">Membrane</keyword>
<feature type="domain" description="SRCR" evidence="8">
    <location>
        <begin position="594"/>
        <end position="648"/>
    </location>
</feature>
<feature type="region of interest" description="Disordered" evidence="6">
    <location>
        <begin position="705"/>
        <end position="742"/>
    </location>
</feature>
<feature type="transmembrane region" description="Helical" evidence="7">
    <location>
        <begin position="435"/>
        <end position="459"/>
    </location>
</feature>
<dbReference type="InterPro" id="IPR001190">
    <property type="entry name" value="SRCR"/>
</dbReference>
<dbReference type="InterPro" id="IPR025405">
    <property type="entry name" value="DUF4131"/>
</dbReference>
<evidence type="ECO:0000313" key="10">
    <source>
        <dbReference type="Proteomes" id="UP000554286"/>
    </source>
</evidence>
<evidence type="ECO:0000256" key="6">
    <source>
        <dbReference type="SAM" id="MobiDB-lite"/>
    </source>
</evidence>
<organism evidence="9 10">
    <name type="scientific">Roseospira visakhapatnamensis</name>
    <dbReference type="NCBI Taxonomy" id="390880"/>
    <lineage>
        <taxon>Bacteria</taxon>
        <taxon>Pseudomonadati</taxon>
        <taxon>Pseudomonadota</taxon>
        <taxon>Alphaproteobacteria</taxon>
        <taxon>Rhodospirillales</taxon>
        <taxon>Rhodospirillaceae</taxon>
        <taxon>Roseospira</taxon>
    </lineage>
</organism>
<feature type="transmembrane region" description="Helical" evidence="7">
    <location>
        <begin position="353"/>
        <end position="370"/>
    </location>
</feature>
<dbReference type="GO" id="GO:0005886">
    <property type="term" value="C:plasma membrane"/>
    <property type="evidence" value="ECO:0007669"/>
    <property type="project" value="UniProtKB-SubCell"/>
</dbReference>
<dbReference type="PROSITE" id="PS50287">
    <property type="entry name" value="SRCR_2"/>
    <property type="match status" value="1"/>
</dbReference>
<dbReference type="PANTHER" id="PTHR30619">
    <property type="entry name" value="DNA INTERNALIZATION/COMPETENCE PROTEIN COMEC/REC2"/>
    <property type="match status" value="1"/>
</dbReference>
<evidence type="ECO:0000256" key="3">
    <source>
        <dbReference type="ARBA" id="ARBA00022692"/>
    </source>
</evidence>
<evidence type="ECO:0000256" key="7">
    <source>
        <dbReference type="SAM" id="Phobius"/>
    </source>
</evidence>
<feature type="transmembrane region" description="Helical" evidence="7">
    <location>
        <begin position="52"/>
        <end position="68"/>
    </location>
</feature>
<evidence type="ECO:0000313" key="9">
    <source>
        <dbReference type="EMBL" id="MBB4266080.1"/>
    </source>
</evidence>
<evidence type="ECO:0000256" key="5">
    <source>
        <dbReference type="ARBA" id="ARBA00023136"/>
    </source>
</evidence>
<keyword evidence="2" id="KW-1003">Cell membrane</keyword>
<evidence type="ECO:0000256" key="4">
    <source>
        <dbReference type="ARBA" id="ARBA00022989"/>
    </source>
</evidence>
<accession>A0A7W6RCP4</accession>
<evidence type="ECO:0000259" key="8">
    <source>
        <dbReference type="PROSITE" id="PS50287"/>
    </source>
</evidence>
<comment type="subcellular location">
    <subcellularLocation>
        <location evidence="1">Cell membrane</location>
        <topology evidence="1">Multi-pass membrane protein</topology>
    </subcellularLocation>
</comment>